<dbReference type="PANTHER" id="PTHR42034">
    <property type="entry name" value="CHROMOSOME 7, WHOLE GENOME SHOTGUN SEQUENCE-RELATED"/>
    <property type="match status" value="1"/>
</dbReference>
<reference evidence="1 2" key="1">
    <citation type="submission" date="2023-08" db="EMBL/GenBank/DDBJ databases">
        <title>Black Yeasts Isolated from many extreme environments.</title>
        <authorList>
            <person name="Coleine C."/>
            <person name="Stajich J.E."/>
            <person name="Selbmann L."/>
        </authorList>
    </citation>
    <scope>NUCLEOTIDE SEQUENCE [LARGE SCALE GENOMIC DNA]</scope>
    <source>
        <strain evidence="1 2">CCFEE 5910</strain>
    </source>
</reference>
<dbReference type="EMBL" id="JAVRRJ010000010">
    <property type="protein sequence ID" value="KAK5081372.1"/>
    <property type="molecule type" value="Genomic_DNA"/>
</dbReference>
<dbReference type="Gene3D" id="3.30.559.30">
    <property type="entry name" value="Nonribosomal peptide synthetase, condensation domain"/>
    <property type="match status" value="1"/>
</dbReference>
<name>A0AAN7STX6_9EURO</name>
<dbReference type="Proteomes" id="UP001309876">
    <property type="component" value="Unassembled WGS sequence"/>
</dbReference>
<organism evidence="1 2">
    <name type="scientific">Lithohypha guttulata</name>
    <dbReference type="NCBI Taxonomy" id="1690604"/>
    <lineage>
        <taxon>Eukaryota</taxon>
        <taxon>Fungi</taxon>
        <taxon>Dikarya</taxon>
        <taxon>Ascomycota</taxon>
        <taxon>Pezizomycotina</taxon>
        <taxon>Eurotiomycetes</taxon>
        <taxon>Chaetothyriomycetidae</taxon>
        <taxon>Chaetothyriales</taxon>
        <taxon>Trichomeriaceae</taxon>
        <taxon>Lithohypha</taxon>
    </lineage>
</organism>
<dbReference type="Gene3D" id="3.30.559.10">
    <property type="entry name" value="Chloramphenicol acetyltransferase-like domain"/>
    <property type="match status" value="1"/>
</dbReference>
<evidence type="ECO:0000313" key="1">
    <source>
        <dbReference type="EMBL" id="KAK5081372.1"/>
    </source>
</evidence>
<protein>
    <submittedName>
        <fullName evidence="1">Uncharacterized protein</fullName>
    </submittedName>
</protein>
<proteinExistence type="predicted"/>
<comment type="caution">
    <text evidence="1">The sequence shown here is derived from an EMBL/GenBank/DDBJ whole genome shotgun (WGS) entry which is preliminary data.</text>
</comment>
<gene>
    <name evidence="1" type="ORF">LTR05_008167</name>
</gene>
<sequence length="534" mass="60360">MAIIDFEWKPTQGGHYWRPIDEVERYYYAKAQPYAESGHQPARVTGFVFIRVGVPAESTTMDMQQQVEVALRKAWSRLRFQHPNIATWVDQNPATKLLRKNYNTIMSEEDHEAWLKDTVQTVSTDLLGQEWCSSEVPSPKLPTLYIVRCTRRPDLHEIRRNIVFRAPPDTIDSAGTFQLLSELFQHASQALAQQHSFPSPKFGGEWVNLSPPLRIAAGLPPTTVEHVTTAVTNLGTIKTKEMPRVTLHRDSGIEVAKLRWDKTGLPYELGGSQRICVTLSDQETKEIIEACERFKVSIRHTFHAAVATAMSTYQRRTKEEKKVCYIVTSITDHRKDCTIIPPPAYGITPQPRQPDPVSVLTSTSGRGFSINFTVPPACSRRCQQAHTEDCPNRDKSATADFLSNIHRIGDFYHSVDTDSNHTSLVPIYAVAATPELPADGSLPPQPDLFLRPVETATFSSHGVLDTILSPQYGAIKIVDLWVATDELQPNYTCYLHIWQGQLSLYATYNAIWYERPFVHMFLSCTSGFWVEESE</sequence>
<dbReference type="PANTHER" id="PTHR42034:SF1">
    <property type="entry name" value="CONDENSATION DOMAIN-CONTAINING PROTEIN"/>
    <property type="match status" value="1"/>
</dbReference>
<keyword evidence="2" id="KW-1185">Reference proteome</keyword>
<accession>A0AAN7STX6</accession>
<dbReference type="AlphaFoldDB" id="A0AAN7STX6"/>
<evidence type="ECO:0000313" key="2">
    <source>
        <dbReference type="Proteomes" id="UP001309876"/>
    </source>
</evidence>
<dbReference type="InterPro" id="IPR023213">
    <property type="entry name" value="CAT-like_dom_sf"/>
</dbReference>